<evidence type="ECO:0000256" key="2">
    <source>
        <dbReference type="ARBA" id="ARBA00009959"/>
    </source>
</evidence>
<dbReference type="GO" id="GO:0043571">
    <property type="term" value="P:maintenance of CRISPR repeat elements"/>
    <property type="evidence" value="ECO:0007669"/>
    <property type="project" value="UniProtKB-UniRule"/>
</dbReference>
<proteinExistence type="inferred from homology"/>
<dbReference type="Gene3D" id="3.30.70.240">
    <property type="match status" value="1"/>
</dbReference>
<comment type="subunit">
    <text evidence="9">Homodimer, forms a heterotetramer with a Cas1 homodimer.</text>
</comment>
<keyword evidence="11" id="KW-1185">Reference proteome</keyword>
<comment type="caution">
    <text evidence="10">The sequence shown here is derived from an EMBL/GenBank/DDBJ whole genome shotgun (WGS) entry which is preliminary data.</text>
</comment>
<protein>
    <recommendedName>
        <fullName evidence="9">CRISPR-associated endoribonuclease Cas2</fullName>
        <ecNumber evidence="9">3.1.-.-</ecNumber>
    </recommendedName>
</protein>
<evidence type="ECO:0000256" key="5">
    <source>
        <dbReference type="ARBA" id="ARBA00022759"/>
    </source>
</evidence>
<reference evidence="10 11" key="1">
    <citation type="submission" date="2019-06" db="EMBL/GenBank/DDBJ databases">
        <title>New taxonomy in bacterial strain CC-CFT640, isolated from vineyard.</title>
        <authorList>
            <person name="Lin S.-Y."/>
            <person name="Tsai C.-F."/>
            <person name="Young C.-C."/>
        </authorList>
    </citation>
    <scope>NUCLEOTIDE SEQUENCE [LARGE SCALE GENOMIC DNA]</scope>
    <source>
        <strain evidence="10 11">CC-CFT640</strain>
    </source>
</reference>
<dbReference type="InterPro" id="IPR021127">
    <property type="entry name" value="CRISPR_associated_Cas2"/>
</dbReference>
<dbReference type="CDD" id="cd09725">
    <property type="entry name" value="Cas2_I_II_III"/>
    <property type="match status" value="1"/>
</dbReference>
<comment type="similarity">
    <text evidence="2 9">Belongs to the CRISPR-associated endoribonuclease Cas2 protein family.</text>
</comment>
<keyword evidence="5 9" id="KW-0255">Endonuclease</keyword>
<evidence type="ECO:0000256" key="9">
    <source>
        <dbReference type="HAMAP-Rule" id="MF_01471"/>
    </source>
</evidence>
<sequence>MTAVRTRYLVCYDVSDPSIRRMARRLTRLRNALKEDCLPVQYSVFLGDFTLAGCRGALTRIARIIDPSRDDVRLYPLPVNLQVHVIGRPILPDGIYTPIRHWTEPEGNAPR</sequence>
<evidence type="ECO:0000256" key="1">
    <source>
        <dbReference type="ARBA" id="ARBA00001946"/>
    </source>
</evidence>
<keyword evidence="6 9" id="KW-0378">Hydrolase</keyword>
<evidence type="ECO:0000256" key="3">
    <source>
        <dbReference type="ARBA" id="ARBA00022722"/>
    </source>
</evidence>
<feature type="binding site" evidence="9">
    <location>
        <position position="13"/>
    </location>
    <ligand>
        <name>Mg(2+)</name>
        <dbReference type="ChEBI" id="CHEBI:18420"/>
        <note>catalytic</note>
    </ligand>
</feature>
<evidence type="ECO:0000313" key="11">
    <source>
        <dbReference type="Proteomes" id="UP000321638"/>
    </source>
</evidence>
<dbReference type="EMBL" id="VDUZ01000002">
    <property type="protein sequence ID" value="TXL82050.1"/>
    <property type="molecule type" value="Genomic_DNA"/>
</dbReference>
<evidence type="ECO:0000256" key="8">
    <source>
        <dbReference type="ARBA" id="ARBA00023118"/>
    </source>
</evidence>
<gene>
    <name evidence="9 10" type="primary">cas2</name>
    <name evidence="10" type="ORF">FHP25_03025</name>
</gene>
<dbReference type="PANTHER" id="PTHR34405">
    <property type="entry name" value="CRISPR-ASSOCIATED ENDORIBONUCLEASE CAS2"/>
    <property type="match status" value="1"/>
</dbReference>
<dbReference type="Pfam" id="PF09827">
    <property type="entry name" value="CRISPR_Cas2"/>
    <property type="match status" value="1"/>
</dbReference>
<organism evidence="10 11">
    <name type="scientific">Vineibacter terrae</name>
    <dbReference type="NCBI Taxonomy" id="2586908"/>
    <lineage>
        <taxon>Bacteria</taxon>
        <taxon>Pseudomonadati</taxon>
        <taxon>Pseudomonadota</taxon>
        <taxon>Alphaproteobacteria</taxon>
        <taxon>Hyphomicrobiales</taxon>
        <taxon>Vineibacter</taxon>
    </lineage>
</organism>
<dbReference type="Proteomes" id="UP000321638">
    <property type="component" value="Unassembled WGS sequence"/>
</dbReference>
<dbReference type="AlphaFoldDB" id="A0A5C8PVZ8"/>
<keyword evidence="7 9" id="KW-0460">Magnesium</keyword>
<keyword evidence="8 9" id="KW-0051">Antiviral defense</keyword>
<dbReference type="PANTHER" id="PTHR34405:SF3">
    <property type="entry name" value="CRISPR-ASSOCIATED ENDORIBONUCLEASE CAS2 3"/>
    <property type="match status" value="1"/>
</dbReference>
<evidence type="ECO:0000313" key="10">
    <source>
        <dbReference type="EMBL" id="TXL82050.1"/>
    </source>
</evidence>
<accession>A0A5C8PVZ8</accession>
<dbReference type="GO" id="GO:0046872">
    <property type="term" value="F:metal ion binding"/>
    <property type="evidence" value="ECO:0007669"/>
    <property type="project" value="UniProtKB-UniRule"/>
</dbReference>
<keyword evidence="4 9" id="KW-0479">Metal-binding</keyword>
<evidence type="ECO:0000256" key="6">
    <source>
        <dbReference type="ARBA" id="ARBA00022801"/>
    </source>
</evidence>
<dbReference type="NCBIfam" id="TIGR01573">
    <property type="entry name" value="cas2"/>
    <property type="match status" value="1"/>
</dbReference>
<keyword evidence="3 9" id="KW-0540">Nuclease</keyword>
<comment type="cofactor">
    <cofactor evidence="1 9">
        <name>Mg(2+)</name>
        <dbReference type="ChEBI" id="CHEBI:18420"/>
    </cofactor>
</comment>
<name>A0A5C8PVZ8_9HYPH</name>
<dbReference type="HAMAP" id="MF_01471">
    <property type="entry name" value="Cas2"/>
    <property type="match status" value="1"/>
</dbReference>
<dbReference type="SUPFAM" id="SSF143430">
    <property type="entry name" value="TTP0101/SSO1404-like"/>
    <property type="match status" value="1"/>
</dbReference>
<dbReference type="OrthoDB" id="9798176at2"/>
<dbReference type="GO" id="GO:0004521">
    <property type="term" value="F:RNA endonuclease activity"/>
    <property type="evidence" value="ECO:0007669"/>
    <property type="project" value="InterPro"/>
</dbReference>
<dbReference type="GO" id="GO:0016787">
    <property type="term" value="F:hydrolase activity"/>
    <property type="evidence" value="ECO:0007669"/>
    <property type="project" value="UniProtKB-KW"/>
</dbReference>
<dbReference type="InterPro" id="IPR019199">
    <property type="entry name" value="Virulence_VapD/CRISPR_Cas2"/>
</dbReference>
<evidence type="ECO:0000256" key="4">
    <source>
        <dbReference type="ARBA" id="ARBA00022723"/>
    </source>
</evidence>
<comment type="function">
    <text evidence="9">CRISPR (clustered regularly interspaced short palindromic repeat), is an adaptive immune system that provides protection against mobile genetic elements (viruses, transposable elements and conjugative plasmids). CRISPR clusters contain sequences complementary to antecedent mobile elements and target invading nucleic acids. CRISPR clusters are transcribed and processed into CRISPR RNA (crRNA). Functions as a ssRNA-specific endoribonuclease. Involved in the integration of spacer DNA into the CRISPR cassette.</text>
</comment>
<dbReference type="EC" id="3.1.-.-" evidence="9"/>
<evidence type="ECO:0000256" key="7">
    <source>
        <dbReference type="ARBA" id="ARBA00022842"/>
    </source>
</evidence>
<dbReference type="GO" id="GO:0051607">
    <property type="term" value="P:defense response to virus"/>
    <property type="evidence" value="ECO:0007669"/>
    <property type="project" value="UniProtKB-UniRule"/>
</dbReference>